<sequence>MKEKNMSAKPRMIACNPNRSCSSPLSSPLERNVMLLGLLQHDPEMQPPSLDQKPIDSRPKSDEMHLDPLCKKIDFIACTAFVHHIACHYVPHNVDPTNLFKGRREWSIMKEKNMSAKPRMIACNPNRMFKVQASHPWLPDTVLILMEDLSSDLPRFRIHHSCIDELGKEEKD</sequence>
<evidence type="ECO:0000313" key="2">
    <source>
        <dbReference type="EMBL" id="KAK9040341.1"/>
    </source>
</evidence>
<gene>
    <name evidence="2" type="ORF">V6N11_015509</name>
</gene>
<feature type="compositionally biased region" description="Basic and acidic residues" evidence="1">
    <location>
        <begin position="53"/>
        <end position="62"/>
    </location>
</feature>
<comment type="caution">
    <text evidence="2">The sequence shown here is derived from an EMBL/GenBank/DDBJ whole genome shotgun (WGS) entry which is preliminary data.</text>
</comment>
<name>A0ABR2TSJ3_9ROSI</name>
<evidence type="ECO:0000313" key="3">
    <source>
        <dbReference type="Proteomes" id="UP001396334"/>
    </source>
</evidence>
<keyword evidence="3" id="KW-1185">Reference proteome</keyword>
<protein>
    <submittedName>
        <fullName evidence="2">Uncharacterized protein</fullName>
    </submittedName>
</protein>
<dbReference type="EMBL" id="JBBPBN010000004">
    <property type="protein sequence ID" value="KAK9040341.1"/>
    <property type="molecule type" value="Genomic_DNA"/>
</dbReference>
<reference evidence="2 3" key="1">
    <citation type="journal article" date="2024" name="G3 (Bethesda)">
        <title>Genome assembly of Hibiscus sabdariffa L. provides insights into metabolisms of medicinal natural products.</title>
        <authorList>
            <person name="Kim T."/>
        </authorList>
    </citation>
    <scope>NUCLEOTIDE SEQUENCE [LARGE SCALE GENOMIC DNA]</scope>
    <source>
        <strain evidence="2">TK-2024</strain>
        <tissue evidence="2">Old leaves</tissue>
    </source>
</reference>
<accession>A0ABR2TSJ3</accession>
<proteinExistence type="predicted"/>
<organism evidence="2 3">
    <name type="scientific">Hibiscus sabdariffa</name>
    <name type="common">roselle</name>
    <dbReference type="NCBI Taxonomy" id="183260"/>
    <lineage>
        <taxon>Eukaryota</taxon>
        <taxon>Viridiplantae</taxon>
        <taxon>Streptophyta</taxon>
        <taxon>Embryophyta</taxon>
        <taxon>Tracheophyta</taxon>
        <taxon>Spermatophyta</taxon>
        <taxon>Magnoliopsida</taxon>
        <taxon>eudicotyledons</taxon>
        <taxon>Gunneridae</taxon>
        <taxon>Pentapetalae</taxon>
        <taxon>rosids</taxon>
        <taxon>malvids</taxon>
        <taxon>Malvales</taxon>
        <taxon>Malvaceae</taxon>
        <taxon>Malvoideae</taxon>
        <taxon>Hibiscus</taxon>
    </lineage>
</organism>
<evidence type="ECO:0000256" key="1">
    <source>
        <dbReference type="SAM" id="MobiDB-lite"/>
    </source>
</evidence>
<feature type="region of interest" description="Disordered" evidence="1">
    <location>
        <begin position="42"/>
        <end position="62"/>
    </location>
</feature>
<dbReference type="Proteomes" id="UP001396334">
    <property type="component" value="Unassembled WGS sequence"/>
</dbReference>